<feature type="compositionally biased region" description="Basic and acidic residues" evidence="1">
    <location>
        <begin position="214"/>
        <end position="224"/>
    </location>
</feature>
<sequence length="224" mass="25452">MKQGHEDTMMGTHPIGRVTASSIRCSIFEYLMIASPRNSEVFRNHGSAFREHQPCHFWSSTIRGVTCGILEFVIHPNTIAYPDDLFLNSLRVVALSHQKWSGFDCTMIQRQKRRIVKVHGSNLTRARPRGRSPFTLRSDLTRARPRGRSPFTLRSNLTRARPRGRSPFTLRSDLLERQGEVAPAPRATSPQRHPEVARVYVNLRETNKPGATSHSDHLRSLPAP</sequence>
<comment type="caution">
    <text evidence="2">The sequence shown here is derived from an EMBL/GenBank/DDBJ whole genome shotgun (WGS) entry which is preliminary data.</text>
</comment>
<dbReference type="AlphaFoldDB" id="A0A8S9PFY7"/>
<evidence type="ECO:0000313" key="2">
    <source>
        <dbReference type="EMBL" id="KAF3522393.1"/>
    </source>
</evidence>
<dbReference type="EMBL" id="QGKX02001347">
    <property type="protein sequence ID" value="KAF3522393.1"/>
    <property type="molecule type" value="Genomic_DNA"/>
</dbReference>
<evidence type="ECO:0000313" key="3">
    <source>
        <dbReference type="Proteomes" id="UP000712600"/>
    </source>
</evidence>
<gene>
    <name evidence="2" type="ORF">F2Q69_00048221</name>
</gene>
<dbReference type="Proteomes" id="UP000712600">
    <property type="component" value="Unassembled WGS sequence"/>
</dbReference>
<feature type="region of interest" description="Disordered" evidence="1">
    <location>
        <begin position="175"/>
        <end position="224"/>
    </location>
</feature>
<name>A0A8S9PFY7_BRACR</name>
<reference evidence="2" key="1">
    <citation type="submission" date="2019-12" db="EMBL/GenBank/DDBJ databases">
        <title>Genome sequencing and annotation of Brassica cretica.</title>
        <authorList>
            <person name="Studholme D.J."/>
            <person name="Sarris P."/>
        </authorList>
    </citation>
    <scope>NUCLEOTIDE SEQUENCE</scope>
    <source>
        <strain evidence="2">PFS-109/04</strain>
        <tissue evidence="2">Leaf</tissue>
    </source>
</reference>
<accession>A0A8S9PFY7</accession>
<evidence type="ECO:0000256" key="1">
    <source>
        <dbReference type="SAM" id="MobiDB-lite"/>
    </source>
</evidence>
<proteinExistence type="predicted"/>
<organism evidence="2 3">
    <name type="scientific">Brassica cretica</name>
    <name type="common">Mustard</name>
    <dbReference type="NCBI Taxonomy" id="69181"/>
    <lineage>
        <taxon>Eukaryota</taxon>
        <taxon>Viridiplantae</taxon>
        <taxon>Streptophyta</taxon>
        <taxon>Embryophyta</taxon>
        <taxon>Tracheophyta</taxon>
        <taxon>Spermatophyta</taxon>
        <taxon>Magnoliopsida</taxon>
        <taxon>eudicotyledons</taxon>
        <taxon>Gunneridae</taxon>
        <taxon>Pentapetalae</taxon>
        <taxon>rosids</taxon>
        <taxon>malvids</taxon>
        <taxon>Brassicales</taxon>
        <taxon>Brassicaceae</taxon>
        <taxon>Brassiceae</taxon>
        <taxon>Brassica</taxon>
    </lineage>
</organism>
<protein>
    <submittedName>
        <fullName evidence="2">Uncharacterized protein</fullName>
    </submittedName>
</protein>